<accession>A0A9D2QSB0</accession>
<dbReference type="Proteomes" id="UP000823892">
    <property type="component" value="Unassembled WGS sequence"/>
</dbReference>
<dbReference type="PANTHER" id="PTHR46558:SF4">
    <property type="entry name" value="DNA-BIDING PHAGE PROTEIN"/>
    <property type="match status" value="1"/>
</dbReference>
<comment type="caution">
    <text evidence="4">The sequence shown here is derived from an EMBL/GenBank/DDBJ whole genome shotgun (WGS) entry which is preliminary data.</text>
</comment>
<dbReference type="AlphaFoldDB" id="A0A9D2QSB0"/>
<dbReference type="Pfam" id="PF01381">
    <property type="entry name" value="HTH_3"/>
    <property type="match status" value="1"/>
</dbReference>
<name>A0A9D2QSB0_9FIRM</name>
<dbReference type="PANTHER" id="PTHR46558">
    <property type="entry name" value="TRACRIPTIONAL REGULATORY PROTEIN-RELATED-RELATED"/>
    <property type="match status" value="1"/>
</dbReference>
<protein>
    <submittedName>
        <fullName evidence="4">Helix-turn-helix domain-containing protein</fullName>
    </submittedName>
</protein>
<dbReference type="InterPro" id="IPR010982">
    <property type="entry name" value="Lambda_DNA-bd_dom_sf"/>
</dbReference>
<keyword evidence="2" id="KW-0812">Transmembrane</keyword>
<evidence type="ECO:0000259" key="3">
    <source>
        <dbReference type="PROSITE" id="PS50943"/>
    </source>
</evidence>
<feature type="transmembrane region" description="Helical" evidence="2">
    <location>
        <begin position="128"/>
        <end position="152"/>
    </location>
</feature>
<gene>
    <name evidence="4" type="ORF">H9914_06550</name>
</gene>
<dbReference type="PROSITE" id="PS50943">
    <property type="entry name" value="HTH_CROC1"/>
    <property type="match status" value="1"/>
</dbReference>
<keyword evidence="2" id="KW-1133">Transmembrane helix</keyword>
<organism evidence="4 5">
    <name type="scientific">Candidatus Blautia avicola</name>
    <dbReference type="NCBI Taxonomy" id="2838483"/>
    <lineage>
        <taxon>Bacteria</taxon>
        <taxon>Bacillati</taxon>
        <taxon>Bacillota</taxon>
        <taxon>Clostridia</taxon>
        <taxon>Lachnospirales</taxon>
        <taxon>Lachnospiraceae</taxon>
        <taxon>Blautia</taxon>
    </lineage>
</organism>
<dbReference type="SMART" id="SM00530">
    <property type="entry name" value="HTH_XRE"/>
    <property type="match status" value="1"/>
</dbReference>
<evidence type="ECO:0000256" key="1">
    <source>
        <dbReference type="ARBA" id="ARBA00023125"/>
    </source>
</evidence>
<sequence>MGIGERLQQLRKEKGISQEKLAEQLHVTRQAISKWETGQSYPDLDNLGALCKLYGVTADYILYGEDTKTQKNRFYKKVKWIIFGLMSGSGAILCCLLPLFASMYQQSEFRTWGSCHTNANDYITEWPVLGILIIALALLLIGIAGIFLSYLISKYENSIQEFISDWISSWKQ</sequence>
<feature type="domain" description="HTH cro/C1-type" evidence="3">
    <location>
        <begin position="7"/>
        <end position="61"/>
    </location>
</feature>
<dbReference type="Gene3D" id="1.10.260.40">
    <property type="entry name" value="lambda repressor-like DNA-binding domains"/>
    <property type="match status" value="1"/>
</dbReference>
<dbReference type="CDD" id="cd00093">
    <property type="entry name" value="HTH_XRE"/>
    <property type="match status" value="1"/>
</dbReference>
<reference evidence="4" key="1">
    <citation type="journal article" date="2021" name="PeerJ">
        <title>Extensive microbial diversity within the chicken gut microbiome revealed by metagenomics and culture.</title>
        <authorList>
            <person name="Gilroy R."/>
            <person name="Ravi A."/>
            <person name="Getino M."/>
            <person name="Pursley I."/>
            <person name="Horton D.L."/>
            <person name="Alikhan N.F."/>
            <person name="Baker D."/>
            <person name="Gharbi K."/>
            <person name="Hall N."/>
            <person name="Watson M."/>
            <person name="Adriaenssens E.M."/>
            <person name="Foster-Nyarko E."/>
            <person name="Jarju S."/>
            <person name="Secka A."/>
            <person name="Antonio M."/>
            <person name="Oren A."/>
            <person name="Chaudhuri R.R."/>
            <person name="La Ragione R."/>
            <person name="Hildebrand F."/>
            <person name="Pallen M.J."/>
        </authorList>
    </citation>
    <scope>NUCLEOTIDE SEQUENCE</scope>
    <source>
        <strain evidence="4">ChiBcec6-4105</strain>
    </source>
</reference>
<dbReference type="SUPFAM" id="SSF47413">
    <property type="entry name" value="lambda repressor-like DNA-binding domains"/>
    <property type="match status" value="1"/>
</dbReference>
<evidence type="ECO:0000313" key="4">
    <source>
        <dbReference type="EMBL" id="HJD28635.1"/>
    </source>
</evidence>
<evidence type="ECO:0000256" key="2">
    <source>
        <dbReference type="SAM" id="Phobius"/>
    </source>
</evidence>
<keyword evidence="2" id="KW-0472">Membrane</keyword>
<reference evidence="4" key="2">
    <citation type="submission" date="2021-04" db="EMBL/GenBank/DDBJ databases">
        <authorList>
            <person name="Gilroy R."/>
        </authorList>
    </citation>
    <scope>NUCLEOTIDE SEQUENCE</scope>
    <source>
        <strain evidence="4">ChiBcec6-4105</strain>
    </source>
</reference>
<dbReference type="EMBL" id="DWUY01000145">
    <property type="protein sequence ID" value="HJD28635.1"/>
    <property type="molecule type" value="Genomic_DNA"/>
</dbReference>
<proteinExistence type="predicted"/>
<keyword evidence="1" id="KW-0238">DNA-binding</keyword>
<evidence type="ECO:0000313" key="5">
    <source>
        <dbReference type="Proteomes" id="UP000823892"/>
    </source>
</evidence>
<dbReference type="GO" id="GO:0003677">
    <property type="term" value="F:DNA binding"/>
    <property type="evidence" value="ECO:0007669"/>
    <property type="project" value="UniProtKB-KW"/>
</dbReference>
<dbReference type="InterPro" id="IPR001387">
    <property type="entry name" value="Cro/C1-type_HTH"/>
</dbReference>
<feature type="transmembrane region" description="Helical" evidence="2">
    <location>
        <begin position="80"/>
        <end position="101"/>
    </location>
</feature>